<name>A0ABU5RDX9_9PSEU</name>
<evidence type="ECO:0000313" key="3">
    <source>
        <dbReference type="EMBL" id="MEA5364477.1"/>
    </source>
</evidence>
<sequence>MEIHRATVVLAAVMVFGASMISGCAKEILGDTDQCGWLYEKPESDVPEAGQTAILIDVSNSTRGKDGKGSLNYREALKDEISDAAEAGDTVSIGVFDGSAATFQWIENGLITNRGAATPDNKNTDKKTSEECLGKVVDKAMATPPRTPGSDILGALDIAGEKVTGADHHGRIVLATDGYATVGCASLTGVDIGDADVVERISQRCKHDPHADLSKTNVVLLGVGLAAEGQVPSSSQLYSLAGLWERLCADLAGPDNCTVPLMSIRRSDSGPAADPKITDPPVRFRKETTETYKLELGTLFKDPNSFQVSSAGQQQISQIASQIKTSGMDRVLVHGYTEAEATPSENRQLAQWRADAVRAILVREGVTGVTTVAHEGTAPQCGQARRTQEDDEKTRQCRRRVDIVATTAG</sequence>
<dbReference type="PROSITE" id="PS51123">
    <property type="entry name" value="OMPA_2"/>
    <property type="match status" value="1"/>
</dbReference>
<keyword evidence="4" id="KW-1185">Reference proteome</keyword>
<evidence type="ECO:0000256" key="1">
    <source>
        <dbReference type="PROSITE-ProRule" id="PRU00473"/>
    </source>
</evidence>
<dbReference type="InterPro" id="IPR036737">
    <property type="entry name" value="OmpA-like_sf"/>
</dbReference>
<dbReference type="EMBL" id="JAYFSI010000009">
    <property type="protein sequence ID" value="MEA5364477.1"/>
    <property type="molecule type" value="Genomic_DNA"/>
</dbReference>
<dbReference type="RefSeq" id="WP_323332289.1">
    <property type="nucleotide sequence ID" value="NZ_JAYFSI010000009.1"/>
</dbReference>
<comment type="caution">
    <text evidence="3">The sequence shown here is derived from an EMBL/GenBank/DDBJ whole genome shotgun (WGS) entry which is preliminary data.</text>
</comment>
<reference evidence="3 4" key="1">
    <citation type="submission" date="2023-12" db="EMBL/GenBank/DDBJ databases">
        <title>Amycolatopsis sp. V23-08.</title>
        <authorList>
            <person name="Somphong A."/>
        </authorList>
    </citation>
    <scope>NUCLEOTIDE SEQUENCE [LARGE SCALE GENOMIC DNA]</scope>
    <source>
        <strain evidence="3 4">V23-08</strain>
    </source>
</reference>
<dbReference type="InterPro" id="IPR036465">
    <property type="entry name" value="vWFA_dom_sf"/>
</dbReference>
<evidence type="ECO:0000313" key="4">
    <source>
        <dbReference type="Proteomes" id="UP001304298"/>
    </source>
</evidence>
<dbReference type="PROSITE" id="PS51257">
    <property type="entry name" value="PROKAR_LIPOPROTEIN"/>
    <property type="match status" value="1"/>
</dbReference>
<accession>A0ABU5RDX9</accession>
<protein>
    <submittedName>
        <fullName evidence="3">OmpA family protein</fullName>
    </submittedName>
</protein>
<dbReference type="Pfam" id="PF00691">
    <property type="entry name" value="OmpA"/>
    <property type="match status" value="1"/>
</dbReference>
<dbReference type="Gene3D" id="3.40.50.410">
    <property type="entry name" value="von Willebrand factor, type A domain"/>
    <property type="match status" value="1"/>
</dbReference>
<gene>
    <name evidence="3" type="ORF">VA596_33440</name>
</gene>
<evidence type="ECO:0000259" key="2">
    <source>
        <dbReference type="PROSITE" id="PS51123"/>
    </source>
</evidence>
<proteinExistence type="predicted"/>
<dbReference type="InterPro" id="IPR006665">
    <property type="entry name" value="OmpA-like"/>
</dbReference>
<dbReference type="Proteomes" id="UP001304298">
    <property type="component" value="Unassembled WGS sequence"/>
</dbReference>
<dbReference type="SUPFAM" id="SSF53300">
    <property type="entry name" value="vWA-like"/>
    <property type="match status" value="1"/>
</dbReference>
<dbReference type="Gene3D" id="3.30.1330.60">
    <property type="entry name" value="OmpA-like domain"/>
    <property type="match status" value="1"/>
</dbReference>
<keyword evidence="1" id="KW-0472">Membrane</keyword>
<dbReference type="SUPFAM" id="SSF103088">
    <property type="entry name" value="OmpA-like"/>
    <property type="match status" value="1"/>
</dbReference>
<organism evidence="3 4">
    <name type="scientific">Amycolatopsis heterodermiae</name>
    <dbReference type="NCBI Taxonomy" id="3110235"/>
    <lineage>
        <taxon>Bacteria</taxon>
        <taxon>Bacillati</taxon>
        <taxon>Actinomycetota</taxon>
        <taxon>Actinomycetes</taxon>
        <taxon>Pseudonocardiales</taxon>
        <taxon>Pseudonocardiaceae</taxon>
        <taxon>Amycolatopsis</taxon>
    </lineage>
</organism>
<feature type="domain" description="OmpA-like" evidence="2">
    <location>
        <begin position="288"/>
        <end position="409"/>
    </location>
</feature>